<sequence length="220" mass="25730">MQTMMKHLCPCSPWWYMREHGETSSRACGCLKQAVTLEHWSRLLEESGDHGKSSPHWSRFAGRTFDPMEDPRWSSLFLRNCTPWKGHMLEQFVKKCSSWEELILEKFMEDYCLWERSHGGAGEDYEDGSDRAALVGTHTQPGPTWWSHITLVFADTGLIRVTEFHWVSYDRLGQIPNNHKVQRQRNNSLEEHDCGQHCEDLYAHCNFCIVIADHTRFAKK</sequence>
<dbReference type="AlphaFoldDB" id="A0A8K1GFX0"/>
<protein>
    <submittedName>
        <fullName evidence="1">Uncharacterized protein</fullName>
    </submittedName>
</protein>
<evidence type="ECO:0000313" key="1">
    <source>
        <dbReference type="EMBL" id="TRZ18074.1"/>
    </source>
</evidence>
<comment type="caution">
    <text evidence="1">The sequence shown here is derived from an EMBL/GenBank/DDBJ whole genome shotgun (WGS) entry which is preliminary data.</text>
</comment>
<evidence type="ECO:0000313" key="2">
    <source>
        <dbReference type="Proteomes" id="UP000796761"/>
    </source>
</evidence>
<proteinExistence type="predicted"/>
<name>A0A8K1GFX0_9PASS</name>
<reference evidence="1" key="1">
    <citation type="submission" date="2019-04" db="EMBL/GenBank/DDBJ databases">
        <title>Genome assembly of Zosterops borbonicus 15179.</title>
        <authorList>
            <person name="Leroy T."/>
            <person name="Anselmetti Y."/>
            <person name="Tilak M.-K."/>
            <person name="Nabholz B."/>
        </authorList>
    </citation>
    <scope>NUCLEOTIDE SEQUENCE</scope>
    <source>
        <strain evidence="1">HGM_15179</strain>
        <tissue evidence="1">Muscle</tissue>
    </source>
</reference>
<dbReference type="OrthoDB" id="9395480at2759"/>
<dbReference type="Proteomes" id="UP000796761">
    <property type="component" value="Unassembled WGS sequence"/>
</dbReference>
<keyword evidence="2" id="KW-1185">Reference proteome</keyword>
<dbReference type="EMBL" id="SWJQ01000236">
    <property type="protein sequence ID" value="TRZ18074.1"/>
    <property type="molecule type" value="Genomic_DNA"/>
</dbReference>
<accession>A0A8K1GFX0</accession>
<gene>
    <name evidence="1" type="ORF">HGM15179_009029</name>
</gene>
<organism evidence="1 2">
    <name type="scientific">Zosterops borbonicus</name>
    <dbReference type="NCBI Taxonomy" id="364589"/>
    <lineage>
        <taxon>Eukaryota</taxon>
        <taxon>Metazoa</taxon>
        <taxon>Chordata</taxon>
        <taxon>Craniata</taxon>
        <taxon>Vertebrata</taxon>
        <taxon>Euteleostomi</taxon>
        <taxon>Archelosauria</taxon>
        <taxon>Archosauria</taxon>
        <taxon>Dinosauria</taxon>
        <taxon>Saurischia</taxon>
        <taxon>Theropoda</taxon>
        <taxon>Coelurosauria</taxon>
        <taxon>Aves</taxon>
        <taxon>Neognathae</taxon>
        <taxon>Neoaves</taxon>
        <taxon>Telluraves</taxon>
        <taxon>Australaves</taxon>
        <taxon>Passeriformes</taxon>
        <taxon>Sylvioidea</taxon>
        <taxon>Zosteropidae</taxon>
        <taxon>Zosterops</taxon>
    </lineage>
</organism>